<dbReference type="PROSITE" id="PS50011">
    <property type="entry name" value="PROTEIN_KINASE_DOM"/>
    <property type="match status" value="1"/>
</dbReference>
<dbReference type="InterPro" id="IPR008266">
    <property type="entry name" value="Tyr_kinase_AS"/>
</dbReference>
<comment type="caution">
    <text evidence="12">The sequence shown here is derived from an EMBL/GenBank/DDBJ whole genome shotgun (WGS) entry which is preliminary data.</text>
</comment>
<evidence type="ECO:0000256" key="8">
    <source>
        <dbReference type="ARBA" id="ARBA00047899"/>
    </source>
</evidence>
<feature type="region of interest" description="Disordered" evidence="10">
    <location>
        <begin position="242"/>
        <end position="318"/>
    </location>
</feature>
<evidence type="ECO:0000256" key="2">
    <source>
        <dbReference type="ARBA" id="ARBA00011534"/>
    </source>
</evidence>
<evidence type="ECO:0000256" key="1">
    <source>
        <dbReference type="ARBA" id="ARBA00003747"/>
    </source>
</evidence>
<organism evidence="12 13">
    <name type="scientific">Claviceps purpurea (strain 20.1)</name>
    <name type="common">Ergot fungus</name>
    <name type="synonym">Sphacelia segetum</name>
    <dbReference type="NCBI Taxonomy" id="1111077"/>
    <lineage>
        <taxon>Eukaryota</taxon>
        <taxon>Fungi</taxon>
        <taxon>Dikarya</taxon>
        <taxon>Ascomycota</taxon>
        <taxon>Pezizomycotina</taxon>
        <taxon>Sordariomycetes</taxon>
        <taxon>Hypocreomycetidae</taxon>
        <taxon>Hypocreales</taxon>
        <taxon>Clavicipitaceae</taxon>
        <taxon>Claviceps</taxon>
    </lineage>
</organism>
<dbReference type="AlphaFoldDB" id="M1W172"/>
<evidence type="ECO:0000256" key="7">
    <source>
        <dbReference type="ARBA" id="ARBA00033194"/>
    </source>
</evidence>
<dbReference type="HOGENOM" id="CLU_062257_1_0_1"/>
<keyword evidence="13" id="KW-1185">Reference proteome</keyword>
<accession>M1W172</accession>
<name>M1W172_CLAP2</name>
<dbReference type="GO" id="GO:0005524">
    <property type="term" value="F:ATP binding"/>
    <property type="evidence" value="ECO:0007669"/>
    <property type="project" value="InterPro"/>
</dbReference>
<proteinExistence type="predicted"/>
<dbReference type="OrthoDB" id="4062651at2759"/>
<evidence type="ECO:0000256" key="10">
    <source>
        <dbReference type="SAM" id="MobiDB-lite"/>
    </source>
</evidence>
<evidence type="ECO:0000256" key="9">
    <source>
        <dbReference type="ARBA" id="ARBA00048679"/>
    </source>
</evidence>
<comment type="catalytic activity">
    <reaction evidence="8">
        <text>L-threonyl-[protein] + ATP = O-phospho-L-threonyl-[protein] + ADP + H(+)</text>
        <dbReference type="Rhea" id="RHEA:46608"/>
        <dbReference type="Rhea" id="RHEA-COMP:11060"/>
        <dbReference type="Rhea" id="RHEA-COMP:11605"/>
        <dbReference type="ChEBI" id="CHEBI:15378"/>
        <dbReference type="ChEBI" id="CHEBI:30013"/>
        <dbReference type="ChEBI" id="CHEBI:30616"/>
        <dbReference type="ChEBI" id="CHEBI:61977"/>
        <dbReference type="ChEBI" id="CHEBI:456216"/>
        <dbReference type="EC" id="2.7.11.1"/>
    </reaction>
</comment>
<comment type="catalytic activity">
    <reaction evidence="9">
        <text>L-seryl-[protein] + ATP = O-phospho-L-seryl-[protein] + ADP + H(+)</text>
        <dbReference type="Rhea" id="RHEA:17989"/>
        <dbReference type="Rhea" id="RHEA-COMP:9863"/>
        <dbReference type="Rhea" id="RHEA-COMP:11604"/>
        <dbReference type="ChEBI" id="CHEBI:15378"/>
        <dbReference type="ChEBI" id="CHEBI:29999"/>
        <dbReference type="ChEBI" id="CHEBI:30616"/>
        <dbReference type="ChEBI" id="CHEBI:83421"/>
        <dbReference type="ChEBI" id="CHEBI:456216"/>
        <dbReference type="EC" id="2.7.11.1"/>
    </reaction>
</comment>
<dbReference type="InterPro" id="IPR000719">
    <property type="entry name" value="Prot_kinase_dom"/>
</dbReference>
<dbReference type="Gene3D" id="1.10.510.10">
    <property type="entry name" value="Transferase(Phosphotransferase) domain 1"/>
    <property type="match status" value="1"/>
</dbReference>
<dbReference type="Pfam" id="PF00069">
    <property type="entry name" value="Pkinase"/>
    <property type="match status" value="1"/>
</dbReference>
<dbReference type="Proteomes" id="UP000016801">
    <property type="component" value="Unassembled WGS sequence"/>
</dbReference>
<evidence type="ECO:0000256" key="6">
    <source>
        <dbReference type="ARBA" id="ARBA00030980"/>
    </source>
</evidence>
<comment type="function">
    <text evidence="1">Component of the EKC/KEOPS complex that is required for the formation of a threonylcarbamoyl group on adenosine at position 37 (t(6)A37) in tRNAs that read codons beginning with adenine. The complex is probably involved in the transfer of the threonylcarbamoyl moiety of threonylcarbamoyl-AMP (TC-AMP) to the N6 group of A37. BUD32 has ATPase activity in the context of the EKC/KEOPS complex and likely plays a supporting role to the catalytic subunit KAE1. The EKC/KEOPS complex also promotes both telomere uncapping and telomere elongation. The complex is required for efficient recruitment of transcriptional coactivators.</text>
</comment>
<sequence>MFVEKDGETKFGYTNIIIRGSNGDLYYANTEDRFETSSEIDIDNLDKTSINTDGCWPLYSPRFLQAPSTIPPDSYVKGPALSLCENHPKDTPVSDLVLHKVEAYELLRRHPHPNIVKYRGCVVSDGRITGICLAKYTMTLYERMAASTPFDKDLFLDGIERGVRHLHSLGIVHNDISPNNIMLDELDRPVIIDFDAWQNNGEELGITKGTSGWMIEGSEYALFENDFFALSKIQEFIYDPSSGKPLSGSTSSNSSQTTTSSTTSSGSTRDVSDAFDITPELPVQGDRQNTTTPPPLGAQEEAKTVQALGLGQDKGTGL</sequence>
<evidence type="ECO:0000313" key="13">
    <source>
        <dbReference type="Proteomes" id="UP000016801"/>
    </source>
</evidence>
<dbReference type="eggNOG" id="ENOG502RZ04">
    <property type="taxonomic scope" value="Eukaryota"/>
</dbReference>
<evidence type="ECO:0000313" key="12">
    <source>
        <dbReference type="EMBL" id="CCE30696.1"/>
    </source>
</evidence>
<feature type="compositionally biased region" description="Low complexity" evidence="10">
    <location>
        <begin position="242"/>
        <end position="268"/>
    </location>
</feature>
<dbReference type="InterPro" id="IPR011009">
    <property type="entry name" value="Kinase-like_dom_sf"/>
</dbReference>
<evidence type="ECO:0000256" key="3">
    <source>
        <dbReference type="ARBA" id="ARBA00012513"/>
    </source>
</evidence>
<gene>
    <name evidence="12" type="ORF">CPUR_04545</name>
</gene>
<dbReference type="GO" id="GO:0004674">
    <property type="term" value="F:protein serine/threonine kinase activity"/>
    <property type="evidence" value="ECO:0007669"/>
    <property type="project" value="UniProtKB-EC"/>
</dbReference>
<feature type="domain" description="Protein kinase" evidence="11">
    <location>
        <begin position="11"/>
        <end position="318"/>
    </location>
</feature>
<dbReference type="PROSITE" id="PS00109">
    <property type="entry name" value="PROTEIN_KINASE_TYR"/>
    <property type="match status" value="1"/>
</dbReference>
<dbReference type="EC" id="2.7.11.1" evidence="3"/>
<dbReference type="VEuPathDB" id="FungiDB:CPUR_04545"/>
<comment type="subunit">
    <text evidence="2">Component of the EKC/KEOPS complex composed of at least BUD32, CGI121, GON7, KAE1 and PCC1; the whole complex dimerizes.</text>
</comment>
<evidence type="ECO:0000259" key="11">
    <source>
        <dbReference type="PROSITE" id="PS50011"/>
    </source>
</evidence>
<dbReference type="EMBL" id="CAGA01000024">
    <property type="protein sequence ID" value="CCE30696.1"/>
    <property type="molecule type" value="Genomic_DNA"/>
</dbReference>
<evidence type="ECO:0000256" key="5">
    <source>
        <dbReference type="ARBA" id="ARBA00019973"/>
    </source>
</evidence>
<reference evidence="12 13" key="1">
    <citation type="journal article" date="2013" name="PLoS Genet.">
        <title>Plant-symbiotic fungi as chemical engineers: Multi-genome analysis of the Clavicipitaceae reveals dynamics of alkaloid loci.</title>
        <authorList>
            <person name="Schardl C.L."/>
            <person name="Young C.A."/>
            <person name="Hesse U."/>
            <person name="Amyotte S.G."/>
            <person name="Andreeva K."/>
            <person name="Calie P.J."/>
            <person name="Fleetwood D.J."/>
            <person name="Haws D.C."/>
            <person name="Moore N."/>
            <person name="Oeser B."/>
            <person name="Panaccione D.G."/>
            <person name="Schweri K.K."/>
            <person name="Voisey C.R."/>
            <person name="Farman M.L."/>
            <person name="Jaromczyk J.W."/>
            <person name="Roe B.A."/>
            <person name="O'Sullivan D.M."/>
            <person name="Scott B."/>
            <person name="Tudzynski P."/>
            <person name="An Z."/>
            <person name="Arnaoudova E.G."/>
            <person name="Bullock C.T."/>
            <person name="Charlton N.D."/>
            <person name="Chen L."/>
            <person name="Cox M."/>
            <person name="Dinkins R.D."/>
            <person name="Florea S."/>
            <person name="Glenn A.E."/>
            <person name="Gordon A."/>
            <person name="Gueldener U."/>
            <person name="Harris D.R."/>
            <person name="Hollin W."/>
            <person name="Jaromczyk J."/>
            <person name="Johnson R.D."/>
            <person name="Khan A.K."/>
            <person name="Leistner E."/>
            <person name="Leuchtmann A."/>
            <person name="Li C."/>
            <person name="Liu J."/>
            <person name="Liu J."/>
            <person name="Liu M."/>
            <person name="Mace W."/>
            <person name="Machado C."/>
            <person name="Nagabhyru P."/>
            <person name="Pan J."/>
            <person name="Schmid J."/>
            <person name="Sugawara K."/>
            <person name="Steiner U."/>
            <person name="Takach J.E."/>
            <person name="Tanaka E."/>
            <person name="Webb J.S."/>
            <person name="Wilson E.V."/>
            <person name="Wiseman J.L."/>
            <person name="Yoshida R."/>
            <person name="Zeng Z."/>
        </authorList>
    </citation>
    <scope>NUCLEOTIDE SEQUENCE [LARGE SCALE GENOMIC DNA]</scope>
    <source>
        <strain evidence="12 13">20.1</strain>
    </source>
</reference>
<protein>
    <recommendedName>
        <fullName evidence="5">EKC/KEOPS complex subunit BUD32</fullName>
        <ecNumber evidence="3">2.7.11.1</ecNumber>
    </recommendedName>
    <alternativeName>
        <fullName evidence="6 7">Atypical Serine/threonine protein kinase BUD32</fullName>
    </alternativeName>
    <alternativeName>
        <fullName evidence="4">EKC/KEOPS complex subunit bud32</fullName>
    </alternativeName>
</protein>
<evidence type="ECO:0000256" key="4">
    <source>
        <dbReference type="ARBA" id="ARBA00013948"/>
    </source>
</evidence>
<dbReference type="STRING" id="1111077.M1W172"/>
<dbReference type="SUPFAM" id="SSF56112">
    <property type="entry name" value="Protein kinase-like (PK-like)"/>
    <property type="match status" value="1"/>
</dbReference>
<dbReference type="SMART" id="SM00220">
    <property type="entry name" value="S_TKc"/>
    <property type="match status" value="1"/>
</dbReference>